<evidence type="ECO:0000256" key="1">
    <source>
        <dbReference type="ARBA" id="ARBA00010560"/>
    </source>
</evidence>
<feature type="compositionally biased region" description="Low complexity" evidence="2">
    <location>
        <begin position="99"/>
        <end position="111"/>
    </location>
</feature>
<feature type="compositionally biased region" description="Basic and acidic residues" evidence="2">
    <location>
        <begin position="672"/>
        <end position="681"/>
    </location>
</feature>
<protein>
    <recommendedName>
        <fullName evidence="5">Round spermatid basic protein 1-like protein</fullName>
    </recommendedName>
</protein>
<feature type="compositionally biased region" description="Basic and acidic residues" evidence="2">
    <location>
        <begin position="199"/>
        <end position="296"/>
    </location>
</feature>
<organism evidence="3 4">
    <name type="scientific">Mesorhabditis spiculigera</name>
    <dbReference type="NCBI Taxonomy" id="96644"/>
    <lineage>
        <taxon>Eukaryota</taxon>
        <taxon>Metazoa</taxon>
        <taxon>Ecdysozoa</taxon>
        <taxon>Nematoda</taxon>
        <taxon>Chromadorea</taxon>
        <taxon>Rhabditida</taxon>
        <taxon>Rhabditina</taxon>
        <taxon>Rhabditomorpha</taxon>
        <taxon>Rhabditoidea</taxon>
        <taxon>Rhabditidae</taxon>
        <taxon>Mesorhabditinae</taxon>
        <taxon>Mesorhabditis</taxon>
    </lineage>
</organism>
<feature type="compositionally biased region" description="Basic and acidic residues" evidence="2">
    <location>
        <begin position="304"/>
        <end position="348"/>
    </location>
</feature>
<dbReference type="EMBL" id="CATQJA010001768">
    <property type="protein sequence ID" value="CAJ0568550.1"/>
    <property type="molecule type" value="Genomic_DNA"/>
</dbReference>
<reference evidence="3" key="1">
    <citation type="submission" date="2023-06" db="EMBL/GenBank/DDBJ databases">
        <authorList>
            <person name="Delattre M."/>
        </authorList>
    </citation>
    <scope>NUCLEOTIDE SEQUENCE</scope>
    <source>
        <strain evidence="3">AF72</strain>
    </source>
</reference>
<dbReference type="Proteomes" id="UP001177023">
    <property type="component" value="Unassembled WGS sequence"/>
</dbReference>
<feature type="compositionally biased region" description="Basic and acidic residues" evidence="2">
    <location>
        <begin position="468"/>
        <end position="478"/>
    </location>
</feature>
<gene>
    <name evidence="3" type="ORF">MSPICULIGERA_LOCUS7067</name>
</gene>
<feature type="region of interest" description="Disordered" evidence="2">
    <location>
        <begin position="420"/>
        <end position="478"/>
    </location>
</feature>
<proteinExistence type="inferred from homology"/>
<evidence type="ECO:0000313" key="3">
    <source>
        <dbReference type="EMBL" id="CAJ0568550.1"/>
    </source>
</evidence>
<keyword evidence="4" id="KW-1185">Reference proteome</keyword>
<dbReference type="GO" id="GO:0005634">
    <property type="term" value="C:nucleus"/>
    <property type="evidence" value="ECO:0007669"/>
    <property type="project" value="InterPro"/>
</dbReference>
<feature type="compositionally biased region" description="Pro residues" evidence="2">
    <location>
        <begin position="127"/>
        <end position="140"/>
    </location>
</feature>
<feature type="non-terminal residue" evidence="3">
    <location>
        <position position="1"/>
    </location>
</feature>
<dbReference type="PANTHER" id="PTHR13354">
    <property type="entry name" value="ROUND SPERMATID BASIC PROTEIN 1"/>
    <property type="match status" value="1"/>
</dbReference>
<accession>A0AA36CGE6</accession>
<feature type="compositionally biased region" description="Pro residues" evidence="2">
    <location>
        <begin position="18"/>
        <end position="27"/>
    </location>
</feature>
<dbReference type="InterPro" id="IPR026306">
    <property type="entry name" value="RSBN1/Dpy-2/CEP530"/>
</dbReference>
<evidence type="ECO:0008006" key="5">
    <source>
        <dbReference type="Google" id="ProtNLM"/>
    </source>
</evidence>
<sequence>MDIGSPQSDDTPKRRGPRTPPLPPADPGPRIEIVPTVNLCNLAPAGYGMPSFKRHPASTGMHMQYGQVAYGLQQNGVALQPPPPPPPMVRTRPFDGHEMMSPSIESSTSSPAGRSPFSCEGSRRPRTPPLPSPQEKPPGTPTNAPTKSLAFDPILMDLLHSKKPAGTPGGMKKARVDANGSALLSPRGTGEAPVARDTANGHRTAEDGKIAEITREAEPRPLTAEELRRREERRRLKEEREQRERRKMLDRQREIDKRTRMEDRDHKKRPDDASRQKQNHRPKEEEKPSKKDEKEERHKHREKVPKNEKAAAEKTKEIEHKSKPEKPRDEKEEKRLKKEKEREKKLEQKALLSPTLPTTTHHLNGQGELKIEIPEMKTEIKVEVQEKLVEIVSEKIVETKSIKQENGCVSEEEVKPEVAKVTEKKKSRQENGVSLEEPTVSMAPDTSRKNGEVQEPAEQHPLLSPKPGDGKQKKADKLPKVSSRFKKFMLIETHPNGGASMLKANWKDVCRHFAEREEREEFARQFIQLGLSEQNEIPVFCVCVIENGANYLQDVFGYLANHYSNLPCKVGSLTNKQSVETMSLQAYHNLVMETCHHGTFRAGPLNALSMVGPKQEECGAFFGELLDQLSRSPFLGPLMPWGSKSIAEHEDPAESDDGPIFWIRPGEQLIRTDDLKDEKGGRKGRGSRNPQSFRNLERRELLFEDRTPCHADHVGDGLERRTTAAVGILQAITGQHERTRENRAVKDVVCFHAADFDNIVERLQLDLYEPPMSQCIQWVEEAKLNQLRRDGIRYSKFQLHHNDIYFLPRMIVHQFRTISACSSIAWHVRLKQYYDAPEPSGVARHHQKD</sequence>
<comment type="similarity">
    <text evidence="1">Belongs to the round spermatid basic protein 1 family.</text>
</comment>
<feature type="region of interest" description="Disordered" evidence="2">
    <location>
        <begin position="74"/>
        <end position="370"/>
    </location>
</feature>
<evidence type="ECO:0000256" key="2">
    <source>
        <dbReference type="SAM" id="MobiDB-lite"/>
    </source>
</evidence>
<evidence type="ECO:0000313" key="4">
    <source>
        <dbReference type="Proteomes" id="UP001177023"/>
    </source>
</evidence>
<feature type="region of interest" description="Disordered" evidence="2">
    <location>
        <begin position="1"/>
        <end position="31"/>
    </location>
</feature>
<feature type="region of interest" description="Disordered" evidence="2">
    <location>
        <begin position="672"/>
        <end position="691"/>
    </location>
</feature>
<dbReference type="PANTHER" id="PTHR13354:SF11">
    <property type="entry name" value="LYSINE-SPECIFIC DEMETHYLASE 9"/>
    <property type="match status" value="1"/>
</dbReference>
<name>A0AA36CGE6_9BILA</name>
<comment type="caution">
    <text evidence="3">The sequence shown here is derived from an EMBL/GenBank/DDBJ whole genome shotgun (WGS) entry which is preliminary data.</text>
</comment>
<feature type="compositionally biased region" description="Low complexity" evidence="2">
    <location>
        <begin position="349"/>
        <end position="363"/>
    </location>
</feature>
<dbReference type="AlphaFoldDB" id="A0AA36CGE6"/>